<proteinExistence type="inferred from homology"/>
<keyword evidence="7 9" id="KW-1133">Transmembrane helix</keyword>
<keyword evidence="12" id="KW-1185">Reference proteome</keyword>
<feature type="transmembrane region" description="Helical" evidence="9">
    <location>
        <begin position="248"/>
        <end position="269"/>
    </location>
</feature>
<feature type="transmembrane region" description="Helical" evidence="9">
    <location>
        <begin position="43"/>
        <end position="67"/>
    </location>
</feature>
<evidence type="ECO:0000256" key="3">
    <source>
        <dbReference type="ARBA" id="ARBA00022448"/>
    </source>
</evidence>
<dbReference type="PROSITE" id="PS50850">
    <property type="entry name" value="MFS"/>
    <property type="match status" value="1"/>
</dbReference>
<feature type="transmembrane region" description="Helical" evidence="9">
    <location>
        <begin position="12"/>
        <end position="37"/>
    </location>
</feature>
<feature type="transmembrane region" description="Helical" evidence="9">
    <location>
        <begin position="79"/>
        <end position="96"/>
    </location>
</feature>
<evidence type="ECO:0000256" key="6">
    <source>
        <dbReference type="ARBA" id="ARBA00022692"/>
    </source>
</evidence>
<dbReference type="InterPro" id="IPR011701">
    <property type="entry name" value="MFS"/>
</dbReference>
<dbReference type="Pfam" id="PF07690">
    <property type="entry name" value="MFS_1"/>
    <property type="match status" value="1"/>
</dbReference>
<evidence type="ECO:0000313" key="11">
    <source>
        <dbReference type="EMBL" id="MFC3913769.1"/>
    </source>
</evidence>
<dbReference type="PANTHER" id="PTHR23535">
    <property type="entry name" value="SUGAR EFFLUX TRANSPORTER A-RELATED"/>
    <property type="match status" value="1"/>
</dbReference>
<dbReference type="Proteomes" id="UP001595692">
    <property type="component" value="Unassembled WGS sequence"/>
</dbReference>
<dbReference type="SUPFAM" id="SSF103473">
    <property type="entry name" value="MFS general substrate transporter"/>
    <property type="match status" value="1"/>
</dbReference>
<feature type="transmembrane region" description="Helical" evidence="9">
    <location>
        <begin position="102"/>
        <end position="125"/>
    </location>
</feature>
<dbReference type="PROSITE" id="PS51257">
    <property type="entry name" value="PROKAR_LIPOPROTEIN"/>
    <property type="match status" value="1"/>
</dbReference>
<comment type="subcellular location">
    <subcellularLocation>
        <location evidence="1">Cell membrane</location>
        <topology evidence="1">Multi-pass membrane protein</topology>
    </subcellularLocation>
</comment>
<comment type="similarity">
    <text evidence="2">Belongs to the major facilitator superfamily. Set transporter family.</text>
</comment>
<dbReference type="RefSeq" id="WP_377152175.1">
    <property type="nucleotide sequence ID" value="NZ_JBHSAF010000014.1"/>
</dbReference>
<feature type="transmembrane region" description="Helical" evidence="9">
    <location>
        <begin position="213"/>
        <end position="236"/>
    </location>
</feature>
<feature type="transmembrane region" description="Helical" evidence="9">
    <location>
        <begin position="335"/>
        <end position="356"/>
    </location>
</feature>
<accession>A0ABV8CNU0</accession>
<keyword evidence="3" id="KW-0813">Transport</keyword>
<feature type="domain" description="Major facilitator superfamily (MFS) profile" evidence="10">
    <location>
        <begin position="1"/>
        <end position="388"/>
    </location>
</feature>
<feature type="transmembrane region" description="Helical" evidence="9">
    <location>
        <begin position="276"/>
        <end position="293"/>
    </location>
</feature>
<reference evidence="12" key="1">
    <citation type="journal article" date="2019" name="Int. J. Syst. Evol. Microbiol.">
        <title>The Global Catalogue of Microorganisms (GCM) 10K type strain sequencing project: providing services to taxonomists for standard genome sequencing and annotation.</title>
        <authorList>
            <consortium name="The Broad Institute Genomics Platform"/>
            <consortium name="The Broad Institute Genome Sequencing Center for Infectious Disease"/>
            <person name="Wu L."/>
            <person name="Ma J."/>
        </authorList>
    </citation>
    <scope>NUCLEOTIDE SEQUENCE [LARGE SCALE GENOMIC DNA]</scope>
    <source>
        <strain evidence="12">CCUG 54939</strain>
    </source>
</reference>
<sequence>MNARVGSFLRSVAPFMLITFLSGCAAALFVPTMSLFLSQEVKVSPFAVGIFFTCNAVCGIMVSQFLARRSDRKGQRRKLIFLCMLAGAASCLLFAFTRSYWLLITAGILLMSIGATASPQIFALAREYSDRLGRSGVMFTSWMRAMFSLAWVVGPPIAFAVSLNYGFMHLFLFGLGIYLLSALVVHLGLPVVHRDASANLEMGPVQNNQTVRWLFASSTLFWTCNNMYLIAMPLYVTSQLGRTEGLAGWMMGTAAGLEIPIMLIAGWLCSRWRKHSLLMISGVAAIGFYVAMLTQTEPFLLLLSQVGNALFIGILAGMGMLYFQDMLPGQAGVATTLFTNSIRSGAILAGALAGGIAEYYDYHAVFIAALLMSIIGLMCLWHVGRIERTTH</sequence>
<feature type="transmembrane region" description="Helical" evidence="9">
    <location>
        <begin position="171"/>
        <end position="192"/>
    </location>
</feature>
<keyword evidence="4" id="KW-1003">Cell membrane</keyword>
<feature type="transmembrane region" description="Helical" evidence="9">
    <location>
        <begin position="146"/>
        <end position="165"/>
    </location>
</feature>
<gene>
    <name evidence="11" type="ORF">ACFOSS_09855</name>
</gene>
<evidence type="ECO:0000256" key="9">
    <source>
        <dbReference type="SAM" id="Phobius"/>
    </source>
</evidence>
<feature type="transmembrane region" description="Helical" evidence="9">
    <location>
        <begin position="362"/>
        <end position="383"/>
    </location>
</feature>
<feature type="transmembrane region" description="Helical" evidence="9">
    <location>
        <begin position="299"/>
        <end position="323"/>
    </location>
</feature>
<evidence type="ECO:0000256" key="7">
    <source>
        <dbReference type="ARBA" id="ARBA00022989"/>
    </source>
</evidence>
<keyword evidence="8 9" id="KW-0472">Membrane</keyword>
<dbReference type="Gene3D" id="1.20.1250.20">
    <property type="entry name" value="MFS general substrate transporter like domains"/>
    <property type="match status" value="2"/>
</dbReference>
<keyword evidence="6 9" id="KW-0812">Transmembrane</keyword>
<dbReference type="PANTHER" id="PTHR23535:SF2">
    <property type="entry name" value="SUGAR EFFLUX TRANSPORTER A-RELATED"/>
    <property type="match status" value="1"/>
</dbReference>
<dbReference type="CDD" id="cd17471">
    <property type="entry name" value="MFS_Set"/>
    <property type="match status" value="1"/>
</dbReference>
<name>A0ABV8CNU0_9GAMM</name>
<evidence type="ECO:0000259" key="10">
    <source>
        <dbReference type="PROSITE" id="PS50850"/>
    </source>
</evidence>
<evidence type="ECO:0000256" key="8">
    <source>
        <dbReference type="ARBA" id="ARBA00023136"/>
    </source>
</evidence>
<dbReference type="InterPro" id="IPR036259">
    <property type="entry name" value="MFS_trans_sf"/>
</dbReference>
<evidence type="ECO:0000256" key="1">
    <source>
        <dbReference type="ARBA" id="ARBA00004651"/>
    </source>
</evidence>
<dbReference type="EMBL" id="JBHSAF010000014">
    <property type="protein sequence ID" value="MFC3913769.1"/>
    <property type="molecule type" value="Genomic_DNA"/>
</dbReference>
<protein>
    <submittedName>
        <fullName evidence="11">Sugar efflux transporter</fullName>
    </submittedName>
</protein>
<evidence type="ECO:0000256" key="2">
    <source>
        <dbReference type="ARBA" id="ARBA00006523"/>
    </source>
</evidence>
<evidence type="ECO:0000256" key="4">
    <source>
        <dbReference type="ARBA" id="ARBA00022475"/>
    </source>
</evidence>
<evidence type="ECO:0000313" key="12">
    <source>
        <dbReference type="Proteomes" id="UP001595692"/>
    </source>
</evidence>
<evidence type="ECO:0000256" key="5">
    <source>
        <dbReference type="ARBA" id="ARBA00022597"/>
    </source>
</evidence>
<organism evidence="11 12">
    <name type="scientific">Pseudaeromonas sharmana</name>
    <dbReference type="NCBI Taxonomy" id="328412"/>
    <lineage>
        <taxon>Bacteria</taxon>
        <taxon>Pseudomonadati</taxon>
        <taxon>Pseudomonadota</taxon>
        <taxon>Gammaproteobacteria</taxon>
        <taxon>Aeromonadales</taxon>
        <taxon>Aeromonadaceae</taxon>
        <taxon>Pseudaeromonas</taxon>
    </lineage>
</organism>
<keyword evidence="5" id="KW-0762">Sugar transport</keyword>
<dbReference type="InterPro" id="IPR020846">
    <property type="entry name" value="MFS_dom"/>
</dbReference>
<comment type="caution">
    <text evidence="11">The sequence shown here is derived from an EMBL/GenBank/DDBJ whole genome shotgun (WGS) entry which is preliminary data.</text>
</comment>